<dbReference type="PRINTS" id="PR00111">
    <property type="entry name" value="ABHYDROLASE"/>
</dbReference>
<dbReference type="InterPro" id="IPR000073">
    <property type="entry name" value="AB_hydrolase_1"/>
</dbReference>
<dbReference type="AlphaFoldDB" id="A0A7W0BY10"/>
<evidence type="ECO:0000259" key="1">
    <source>
        <dbReference type="Pfam" id="PF00561"/>
    </source>
</evidence>
<dbReference type="RefSeq" id="WP_181538358.1">
    <property type="nucleotide sequence ID" value="NZ_JACDUU010000007.1"/>
</dbReference>
<dbReference type="Proteomes" id="UP000580891">
    <property type="component" value="Unassembled WGS sequence"/>
</dbReference>
<evidence type="ECO:0000313" key="2">
    <source>
        <dbReference type="EMBL" id="MBA2872604.1"/>
    </source>
</evidence>
<protein>
    <submittedName>
        <fullName evidence="2">Pimeloyl-ACP methyl ester carboxylesterase</fullName>
    </submittedName>
</protein>
<dbReference type="Gene3D" id="3.40.50.1820">
    <property type="entry name" value="alpha/beta hydrolase"/>
    <property type="match status" value="1"/>
</dbReference>
<accession>A0A7W0BY10</accession>
<name>A0A7W0BY10_9BACL</name>
<dbReference type="InterPro" id="IPR050266">
    <property type="entry name" value="AB_hydrolase_sf"/>
</dbReference>
<dbReference type="GO" id="GO:0016020">
    <property type="term" value="C:membrane"/>
    <property type="evidence" value="ECO:0007669"/>
    <property type="project" value="TreeGrafter"/>
</dbReference>
<dbReference type="SUPFAM" id="SSF53474">
    <property type="entry name" value="alpha/beta-Hydrolases"/>
    <property type="match status" value="1"/>
</dbReference>
<dbReference type="PANTHER" id="PTHR43798:SF33">
    <property type="entry name" value="HYDROLASE, PUTATIVE (AFU_ORTHOLOGUE AFUA_2G14860)-RELATED"/>
    <property type="match status" value="1"/>
</dbReference>
<keyword evidence="3" id="KW-1185">Reference proteome</keyword>
<sequence length="283" mass="32381">MKDMKIKVNRIDLHLVDFGGQGEPIICVHGLTANSRFWDAVAERLIDRYHVLAVDLRGRGDSEKPTLGYNVRQHAEDILGVIDFFGFEKIVYMGHSLGALIGACFAATYPERLSRLVLVDGGVDVDLQVYEKIRPAIERLDIVFPDFATFLSEMRKNPFFDEWNEYVEQYFYADVEHRPDGSVCSKASKQAILEEIKALRETSINVFHEQIQTPTLLLWAPDCFKDGKTFMVTREQGEKLAATLPNSRFVEIKNANHYSIILSKYKQLIREVKDFLESTKIKG</sequence>
<proteinExistence type="predicted"/>
<comment type="caution">
    <text evidence="2">The sequence shown here is derived from an EMBL/GenBank/DDBJ whole genome shotgun (WGS) entry which is preliminary data.</text>
</comment>
<evidence type="ECO:0000313" key="3">
    <source>
        <dbReference type="Proteomes" id="UP000580891"/>
    </source>
</evidence>
<gene>
    <name evidence="2" type="ORF">HNQ85_002915</name>
</gene>
<dbReference type="Pfam" id="PF00561">
    <property type="entry name" value="Abhydrolase_1"/>
    <property type="match status" value="1"/>
</dbReference>
<organism evidence="2 3">
    <name type="scientific">[Anoxybacillus] calidus</name>
    <dbReference type="NCBI Taxonomy" id="575178"/>
    <lineage>
        <taxon>Bacteria</taxon>
        <taxon>Bacillati</taxon>
        <taxon>Bacillota</taxon>
        <taxon>Bacilli</taxon>
        <taxon>Bacillales</taxon>
        <taxon>Anoxybacillaceae</taxon>
        <taxon>Paranoxybacillus</taxon>
    </lineage>
</organism>
<dbReference type="InterPro" id="IPR029058">
    <property type="entry name" value="AB_hydrolase_fold"/>
</dbReference>
<dbReference type="PANTHER" id="PTHR43798">
    <property type="entry name" value="MONOACYLGLYCEROL LIPASE"/>
    <property type="match status" value="1"/>
</dbReference>
<dbReference type="EMBL" id="JACDUU010000007">
    <property type="protein sequence ID" value="MBA2872604.1"/>
    <property type="molecule type" value="Genomic_DNA"/>
</dbReference>
<feature type="domain" description="AB hydrolase-1" evidence="1">
    <location>
        <begin position="24"/>
        <end position="261"/>
    </location>
</feature>
<reference evidence="2 3" key="1">
    <citation type="submission" date="2020-07" db="EMBL/GenBank/DDBJ databases">
        <title>Genomic Encyclopedia of Type Strains, Phase IV (KMG-IV): sequencing the most valuable type-strain genomes for metagenomic binning, comparative biology and taxonomic classification.</title>
        <authorList>
            <person name="Goeker M."/>
        </authorList>
    </citation>
    <scope>NUCLEOTIDE SEQUENCE [LARGE SCALE GENOMIC DNA]</scope>
    <source>
        <strain evidence="2 3">DSM 25220</strain>
    </source>
</reference>